<dbReference type="PANTHER" id="PTHR47245">
    <property type="entry name" value="PEPTIDYLPROLYL ISOMERASE"/>
    <property type="match status" value="1"/>
</dbReference>
<dbReference type="PANTHER" id="PTHR47245:SF1">
    <property type="entry name" value="FOLDASE PROTEIN PRSA"/>
    <property type="match status" value="1"/>
</dbReference>
<evidence type="ECO:0000256" key="10">
    <source>
        <dbReference type="PROSITE-ProRule" id="PRU00278"/>
    </source>
</evidence>
<sequence>MPHLLRKLAQDRLIWFVVVGLALFGADRLLQARDTKVISIDLPLVEKLVAQWEGQTQRRPNARELDALIEGYIREEILVREAARLGLDTDDVIIRRRLAQKVEFMMADDMDETLPDEAVLKTFFDDNLERYNAPETLSWRHVFVDDEAQAKKLKTALAKNDDNWQERGQPFMLNREFTRQSETELSRLMGTQFAAAVFAEKAGAWRGPVQSAFGWHVVKIDTRHQATVAEFEPIIERVARDYQQAERQKALAEAWRILRTQYEVKLVPVEDEQ</sequence>
<evidence type="ECO:0000256" key="2">
    <source>
        <dbReference type="ARBA" id="ARBA00007656"/>
    </source>
</evidence>
<protein>
    <recommendedName>
        <fullName evidence="4">Parvulin-like PPIase</fullName>
        <ecNumber evidence="3">5.2.1.8</ecNumber>
    </recommendedName>
    <alternativeName>
        <fullName evidence="8">Peptidyl-prolyl cis-trans isomerase plp</fullName>
    </alternativeName>
    <alternativeName>
        <fullName evidence="9">Rotamase plp</fullName>
    </alternativeName>
</protein>
<evidence type="ECO:0000256" key="8">
    <source>
        <dbReference type="ARBA" id="ARBA00030642"/>
    </source>
</evidence>
<name>A0A937L3E3_9PROT</name>
<dbReference type="AlphaFoldDB" id="A0A937L3E3"/>
<comment type="catalytic activity">
    <reaction evidence="1">
        <text>[protein]-peptidylproline (omega=180) = [protein]-peptidylproline (omega=0)</text>
        <dbReference type="Rhea" id="RHEA:16237"/>
        <dbReference type="Rhea" id="RHEA-COMP:10747"/>
        <dbReference type="Rhea" id="RHEA-COMP:10748"/>
        <dbReference type="ChEBI" id="CHEBI:83833"/>
        <dbReference type="ChEBI" id="CHEBI:83834"/>
        <dbReference type="EC" id="5.2.1.8"/>
    </reaction>
</comment>
<dbReference type="EC" id="5.2.1.8" evidence="3"/>
<dbReference type="InterPro" id="IPR000297">
    <property type="entry name" value="PPIase_PpiC"/>
</dbReference>
<dbReference type="Gene3D" id="3.10.50.40">
    <property type="match status" value="1"/>
</dbReference>
<evidence type="ECO:0000256" key="5">
    <source>
        <dbReference type="ARBA" id="ARBA00022729"/>
    </source>
</evidence>
<evidence type="ECO:0000256" key="7">
    <source>
        <dbReference type="ARBA" id="ARBA00023235"/>
    </source>
</evidence>
<organism evidence="12 13">
    <name type="scientific">PS1 clade bacterium</name>
    <dbReference type="NCBI Taxonomy" id="2175152"/>
    <lineage>
        <taxon>Bacteria</taxon>
        <taxon>Pseudomonadati</taxon>
        <taxon>Pseudomonadota</taxon>
        <taxon>Alphaproteobacteria</taxon>
        <taxon>PS1 clade</taxon>
    </lineage>
</organism>
<feature type="domain" description="PpiC" evidence="11">
    <location>
        <begin position="134"/>
        <end position="222"/>
    </location>
</feature>
<dbReference type="GO" id="GO:0003755">
    <property type="term" value="F:peptidyl-prolyl cis-trans isomerase activity"/>
    <property type="evidence" value="ECO:0007669"/>
    <property type="project" value="UniProtKB-KW"/>
</dbReference>
<reference evidence="12" key="1">
    <citation type="submission" date="2020-10" db="EMBL/GenBank/DDBJ databases">
        <title>Microbiome of the Black Sea water column analyzed by genome centric metagenomics.</title>
        <authorList>
            <person name="Cabello-Yeves P.J."/>
            <person name="Callieri C."/>
            <person name="Picazo A."/>
            <person name="Mehrshad M."/>
            <person name="Haro-Moreno J.M."/>
            <person name="Roda-Garcia J."/>
            <person name="Dzembekova N."/>
            <person name="Slabakova V."/>
            <person name="Slabakova N."/>
            <person name="Moncheva S."/>
            <person name="Rodriguez-Valera F."/>
        </authorList>
    </citation>
    <scope>NUCLEOTIDE SEQUENCE</scope>
    <source>
        <strain evidence="12">BS307-5m-G5</strain>
    </source>
</reference>
<accession>A0A937L3E3</accession>
<keyword evidence="6 10" id="KW-0697">Rotamase</keyword>
<comment type="similarity">
    <text evidence="2">Belongs to the PpiC/parvulin rotamase family.</text>
</comment>
<dbReference type="SUPFAM" id="SSF54534">
    <property type="entry name" value="FKBP-like"/>
    <property type="match status" value="1"/>
</dbReference>
<gene>
    <name evidence="12" type="ORF">ISQ19_02050</name>
</gene>
<keyword evidence="7 10" id="KW-0413">Isomerase</keyword>
<dbReference type="Pfam" id="PF13145">
    <property type="entry name" value="Rotamase_2"/>
    <property type="match status" value="1"/>
</dbReference>
<dbReference type="InterPro" id="IPR050245">
    <property type="entry name" value="PrsA_foldase"/>
</dbReference>
<dbReference type="EMBL" id="JADHOK010000013">
    <property type="protein sequence ID" value="MBL6761459.1"/>
    <property type="molecule type" value="Genomic_DNA"/>
</dbReference>
<dbReference type="SUPFAM" id="SSF109998">
    <property type="entry name" value="Triger factor/SurA peptide-binding domain-like"/>
    <property type="match status" value="1"/>
</dbReference>
<evidence type="ECO:0000256" key="6">
    <source>
        <dbReference type="ARBA" id="ARBA00023110"/>
    </source>
</evidence>
<evidence type="ECO:0000313" key="12">
    <source>
        <dbReference type="EMBL" id="MBL6761459.1"/>
    </source>
</evidence>
<proteinExistence type="inferred from homology"/>
<evidence type="ECO:0000256" key="1">
    <source>
        <dbReference type="ARBA" id="ARBA00000971"/>
    </source>
</evidence>
<keyword evidence="5" id="KW-0732">Signal</keyword>
<comment type="caution">
    <text evidence="12">The sequence shown here is derived from an EMBL/GenBank/DDBJ whole genome shotgun (WGS) entry which is preliminary data.</text>
</comment>
<evidence type="ECO:0000256" key="4">
    <source>
        <dbReference type="ARBA" id="ARBA00018370"/>
    </source>
</evidence>
<evidence type="ECO:0000259" key="11">
    <source>
        <dbReference type="PROSITE" id="PS50198"/>
    </source>
</evidence>
<evidence type="ECO:0000256" key="3">
    <source>
        <dbReference type="ARBA" id="ARBA00013194"/>
    </source>
</evidence>
<evidence type="ECO:0000313" key="13">
    <source>
        <dbReference type="Proteomes" id="UP000785783"/>
    </source>
</evidence>
<dbReference type="Proteomes" id="UP000785783">
    <property type="component" value="Unassembled WGS sequence"/>
</dbReference>
<dbReference type="PROSITE" id="PS50198">
    <property type="entry name" value="PPIC_PPIASE_2"/>
    <property type="match status" value="1"/>
</dbReference>
<dbReference type="InterPro" id="IPR046357">
    <property type="entry name" value="PPIase_dom_sf"/>
</dbReference>
<evidence type="ECO:0000256" key="9">
    <source>
        <dbReference type="ARBA" id="ARBA00031484"/>
    </source>
</evidence>
<dbReference type="InterPro" id="IPR027304">
    <property type="entry name" value="Trigger_fact/SurA_dom_sf"/>
</dbReference>